<evidence type="ECO:0000313" key="2">
    <source>
        <dbReference type="Proteomes" id="UP001500298"/>
    </source>
</evidence>
<dbReference type="SUPFAM" id="SSF52777">
    <property type="entry name" value="CoA-dependent acyltransferases"/>
    <property type="match status" value="1"/>
</dbReference>
<dbReference type="RefSeq" id="WP_345368562.1">
    <property type="nucleotide sequence ID" value="NZ_BAABJX010000005.1"/>
</dbReference>
<dbReference type="InterPro" id="IPR001707">
    <property type="entry name" value="Cmp_AcTrfase"/>
</dbReference>
<comment type="caution">
    <text evidence="1">The sequence shown here is derived from an EMBL/GenBank/DDBJ whole genome shotgun (WGS) entry which is preliminary data.</text>
</comment>
<dbReference type="SMART" id="SM01059">
    <property type="entry name" value="CAT"/>
    <property type="match status" value="1"/>
</dbReference>
<dbReference type="Pfam" id="PF00302">
    <property type="entry name" value="CAT"/>
    <property type="match status" value="1"/>
</dbReference>
<dbReference type="InterPro" id="IPR023213">
    <property type="entry name" value="CAT-like_dom_sf"/>
</dbReference>
<gene>
    <name evidence="1" type="ORF">GCM10023331_02130</name>
</gene>
<dbReference type="Proteomes" id="UP001500298">
    <property type="component" value="Unassembled WGS sequence"/>
</dbReference>
<dbReference type="PIRSF" id="PIRSF000440">
    <property type="entry name" value="CAT"/>
    <property type="match status" value="1"/>
</dbReference>
<protein>
    <submittedName>
        <fullName evidence="1">Chloramphenicol acetyltransferase</fullName>
    </submittedName>
</protein>
<dbReference type="PANTHER" id="PTHR38474">
    <property type="entry name" value="SLR0299 PROTEIN"/>
    <property type="match status" value="1"/>
</dbReference>
<name>A0ABP9CXK5_9BACT</name>
<reference evidence="2" key="1">
    <citation type="journal article" date="2019" name="Int. J. Syst. Evol. Microbiol.">
        <title>The Global Catalogue of Microorganisms (GCM) 10K type strain sequencing project: providing services to taxonomists for standard genome sequencing and annotation.</title>
        <authorList>
            <consortium name="The Broad Institute Genomics Platform"/>
            <consortium name="The Broad Institute Genome Sequencing Center for Infectious Disease"/>
            <person name="Wu L."/>
            <person name="Ma J."/>
        </authorList>
    </citation>
    <scope>NUCLEOTIDE SEQUENCE [LARGE SCALE GENOMIC DNA]</scope>
    <source>
        <strain evidence="2">JCM 18326</strain>
    </source>
</reference>
<sequence>MKATKIDMQRWERRMHYEFFKGCDNPFFGITANVDVTHLVQQTKEHQHSFFLASLYLSLKAANEIKEFRYRIKDDEVYEVEETFGGSTILAEDNTFRFAYFYLRDNYLDFEREGKASIEKYSQINELLPTEGLTQDGINPCLHYSTIPWISFTGFNHARAYKIGDSVPKIVFGKYFKEGDRLKMPLSVEIHHSLADGYHVGLYFERFQELLDTYKLV</sequence>
<organism evidence="1 2">
    <name type="scientific">Algivirga pacifica</name>
    <dbReference type="NCBI Taxonomy" id="1162670"/>
    <lineage>
        <taxon>Bacteria</taxon>
        <taxon>Pseudomonadati</taxon>
        <taxon>Bacteroidota</taxon>
        <taxon>Cytophagia</taxon>
        <taxon>Cytophagales</taxon>
        <taxon>Flammeovirgaceae</taxon>
        <taxon>Algivirga</taxon>
    </lineage>
</organism>
<accession>A0ABP9CXK5</accession>
<dbReference type="EMBL" id="BAABJX010000005">
    <property type="protein sequence ID" value="GAA4821395.1"/>
    <property type="molecule type" value="Genomic_DNA"/>
</dbReference>
<keyword evidence="2" id="KW-1185">Reference proteome</keyword>
<dbReference type="Gene3D" id="3.30.559.10">
    <property type="entry name" value="Chloramphenicol acetyltransferase-like domain"/>
    <property type="match status" value="1"/>
</dbReference>
<dbReference type="PANTHER" id="PTHR38474:SF1">
    <property type="entry name" value="SLR0299 PROTEIN"/>
    <property type="match status" value="1"/>
</dbReference>
<proteinExistence type="predicted"/>
<evidence type="ECO:0000313" key="1">
    <source>
        <dbReference type="EMBL" id="GAA4821395.1"/>
    </source>
</evidence>